<evidence type="ECO:0000313" key="2">
    <source>
        <dbReference type="Proteomes" id="UP000494165"/>
    </source>
</evidence>
<proteinExistence type="predicted"/>
<dbReference type="Proteomes" id="UP000494165">
    <property type="component" value="Unassembled WGS sequence"/>
</dbReference>
<name>A0A8S1DPW1_9INSE</name>
<dbReference type="EMBL" id="CADEPI010000337">
    <property type="protein sequence ID" value="CAB3384105.1"/>
    <property type="molecule type" value="Genomic_DNA"/>
</dbReference>
<keyword evidence="2" id="KW-1185">Reference proteome</keyword>
<dbReference type="SMART" id="SM00696">
    <property type="entry name" value="DM9"/>
    <property type="match status" value="2"/>
</dbReference>
<dbReference type="Pfam" id="PF11901">
    <property type="entry name" value="DM9"/>
    <property type="match status" value="1"/>
</dbReference>
<accession>A0A8S1DPW1</accession>
<sequence>MFEWIIVLGKQVIYCLTLFRDMEGHIRWPVSINMAWHYGTDLPPNAFVAGLDASQQNIYIGIASIHECAYPGTLRSSGGKLLVCHDGKVYAIDGPFDVLVDKEDCKYTWVRVKPDDLIPDDALVAIVNENHGPVYIGRMEVRGSHAVGKVHDGVCSVAHNGKVTRRRTFDVLTFKYTGPVCN</sequence>
<dbReference type="PANTHER" id="PTHR31649:SF1">
    <property type="entry name" value="FARNESOIC ACID O-METHYL TRANSFERASE DOMAIN-CONTAINING PROTEIN"/>
    <property type="match status" value="1"/>
</dbReference>
<protein>
    <submittedName>
        <fullName evidence="1">Uncharacterized protein</fullName>
    </submittedName>
</protein>
<evidence type="ECO:0000313" key="1">
    <source>
        <dbReference type="EMBL" id="CAB3384105.1"/>
    </source>
</evidence>
<dbReference type="PANTHER" id="PTHR31649">
    <property type="entry name" value="AGAP009604-PA"/>
    <property type="match status" value="1"/>
</dbReference>
<dbReference type="InterPro" id="IPR006616">
    <property type="entry name" value="DM9_repeat"/>
</dbReference>
<dbReference type="AlphaFoldDB" id="A0A8S1DPW1"/>
<dbReference type="OrthoDB" id="1925699at2759"/>
<reference evidence="1 2" key="1">
    <citation type="submission" date="2020-04" db="EMBL/GenBank/DDBJ databases">
        <authorList>
            <person name="Alioto T."/>
            <person name="Alioto T."/>
            <person name="Gomez Garrido J."/>
        </authorList>
    </citation>
    <scope>NUCLEOTIDE SEQUENCE [LARGE SCALE GENOMIC DNA]</scope>
</reference>
<gene>
    <name evidence="1" type="ORF">CLODIP_2_CD05878</name>
</gene>
<organism evidence="1 2">
    <name type="scientific">Cloeon dipterum</name>
    <dbReference type="NCBI Taxonomy" id="197152"/>
    <lineage>
        <taxon>Eukaryota</taxon>
        <taxon>Metazoa</taxon>
        <taxon>Ecdysozoa</taxon>
        <taxon>Arthropoda</taxon>
        <taxon>Hexapoda</taxon>
        <taxon>Insecta</taxon>
        <taxon>Pterygota</taxon>
        <taxon>Palaeoptera</taxon>
        <taxon>Ephemeroptera</taxon>
        <taxon>Pisciforma</taxon>
        <taxon>Baetidae</taxon>
        <taxon>Cloeon</taxon>
    </lineage>
</organism>
<comment type="caution">
    <text evidence="1">The sequence shown here is derived from an EMBL/GenBank/DDBJ whole genome shotgun (WGS) entry which is preliminary data.</text>
</comment>